<feature type="domain" description="ABC-three component systems C-terminal" evidence="1">
    <location>
        <begin position="76"/>
        <end position="188"/>
    </location>
</feature>
<dbReference type="Proteomes" id="UP000548425">
    <property type="component" value="Unassembled WGS sequence"/>
</dbReference>
<name>A0AAW3VFS8_ACILW</name>
<evidence type="ECO:0000313" key="3">
    <source>
        <dbReference type="Proteomes" id="UP000548425"/>
    </source>
</evidence>
<evidence type="ECO:0000313" key="2">
    <source>
        <dbReference type="EMBL" id="MBB6363573.1"/>
    </source>
</evidence>
<dbReference type="InterPro" id="IPR046911">
    <property type="entry name" value="ABC-3C_CTD9"/>
</dbReference>
<reference evidence="2 3" key="1">
    <citation type="submission" date="2020-08" db="EMBL/GenBank/DDBJ databases">
        <title>Functional genomics of gut bacteria from endangered species of beetles.</title>
        <authorList>
            <person name="Carlos-Shanley C."/>
        </authorList>
    </citation>
    <scope>NUCLEOTIDE SEQUENCE [LARGE SCALE GENOMIC DNA]</scope>
    <source>
        <strain evidence="2 3">S00127</strain>
    </source>
</reference>
<evidence type="ECO:0000259" key="1">
    <source>
        <dbReference type="Pfam" id="PF20285"/>
    </source>
</evidence>
<accession>A0AAW3VFS8</accession>
<protein>
    <recommendedName>
        <fullName evidence="1">ABC-three component systems C-terminal domain-containing protein</fullName>
    </recommendedName>
</protein>
<dbReference type="Pfam" id="PF20285">
    <property type="entry name" value="CTD9"/>
    <property type="match status" value="1"/>
</dbReference>
<gene>
    <name evidence="2" type="ORF">HNP34_001713</name>
</gene>
<dbReference type="EMBL" id="JACHLA010000007">
    <property type="protein sequence ID" value="MBB6363573.1"/>
    <property type="molecule type" value="Genomic_DNA"/>
</dbReference>
<proteinExistence type="predicted"/>
<dbReference type="RefSeq" id="WP_184413160.1">
    <property type="nucleotide sequence ID" value="NZ_JACHLA010000007.1"/>
</dbReference>
<sequence>MTSQNNIEAGGDVAGGNIDKSQKSYHFNVPANGHVSLLQPFLDIIEKLEKGHEVDIENELEDIDHYSQQHRTDKRGLAQKLNDSGRAYMVDEALRYKMKAARFILRNQDKPALQYLIGRILSKIKITYDSLVVPLIQADASIQTIEEIIFKEVITPIQNTLIGTPLSFNDDCVIHLMYFLAGNCHICWDKKC</sequence>
<dbReference type="AlphaFoldDB" id="A0AAW3VFS8"/>
<comment type="caution">
    <text evidence="2">The sequence shown here is derived from an EMBL/GenBank/DDBJ whole genome shotgun (WGS) entry which is preliminary data.</text>
</comment>
<organism evidence="2 3">
    <name type="scientific">Acinetobacter lwoffii</name>
    <dbReference type="NCBI Taxonomy" id="28090"/>
    <lineage>
        <taxon>Bacteria</taxon>
        <taxon>Pseudomonadati</taxon>
        <taxon>Pseudomonadota</taxon>
        <taxon>Gammaproteobacteria</taxon>
        <taxon>Moraxellales</taxon>
        <taxon>Moraxellaceae</taxon>
        <taxon>Acinetobacter</taxon>
    </lineage>
</organism>